<sequence length="477" mass="56067">MKQNGGYQSDHSKATFFNDGNHLFTQLVNENLHFHDQGSFQMKYINRVTQINIHWAEDYLKIVEEKSAKFIHIQNTYLRVVMNQKNQQFGFRISKNCQQAEFYGTSLELVENIKKYVIQQEFQKKYQIIEKIGSGNLSSVYKIQHNISGQMFAAKIVKKSVLARCSKFEKDYFLNEISILRQIDHDNLLKLEEIHEGEQNIYIITELLEGGTIKEEILNNHFKEQEMIKFMHSLFNSLFALHKNNIYHNDIRYDNILLRDPQDLQSACFINYGKAMQIPQNNCSLNQNNHQDQERIVNLCIKRDIYSLSTILLTVFTKKVYNLNQVVDELLMKNFQYITQTEYMELSLPLQRFFEMIFTDKHKKQTECLTCEKILGLDIFRVLQKPRNSQNFVSKQLFPQLPRRMSKFVPCQSEREKLDNSENSVKLPPINRDASTSAEKSLSSSPKSQCLLSSHLTTVKKKNKLKLINKVFKQNDL</sequence>
<gene>
    <name evidence="3" type="ORF">POCTA_138.1.T0090442</name>
</gene>
<dbReference type="GO" id="GO:0005524">
    <property type="term" value="F:ATP binding"/>
    <property type="evidence" value="ECO:0007669"/>
    <property type="project" value="InterPro"/>
</dbReference>
<evidence type="ECO:0000313" key="3">
    <source>
        <dbReference type="EMBL" id="CAD8138561.1"/>
    </source>
</evidence>
<feature type="domain" description="Protein kinase" evidence="2">
    <location>
        <begin position="126"/>
        <end position="380"/>
    </location>
</feature>
<dbReference type="PROSITE" id="PS50011">
    <property type="entry name" value="PROTEIN_KINASE_DOM"/>
    <property type="match status" value="1"/>
</dbReference>
<dbReference type="PANTHER" id="PTHR24347">
    <property type="entry name" value="SERINE/THREONINE-PROTEIN KINASE"/>
    <property type="match status" value="1"/>
</dbReference>
<dbReference type="Proteomes" id="UP000683925">
    <property type="component" value="Unassembled WGS sequence"/>
</dbReference>
<accession>A0A8S1SBZ7</accession>
<dbReference type="AlphaFoldDB" id="A0A8S1SBZ7"/>
<dbReference type="FunFam" id="3.30.200.20:FF:000683">
    <property type="entry name" value="Uncharacterized protein"/>
    <property type="match status" value="1"/>
</dbReference>
<protein>
    <recommendedName>
        <fullName evidence="2">Protein kinase domain-containing protein</fullName>
    </recommendedName>
</protein>
<comment type="caution">
    <text evidence="3">The sequence shown here is derived from an EMBL/GenBank/DDBJ whole genome shotgun (WGS) entry which is preliminary data.</text>
</comment>
<feature type="region of interest" description="Disordered" evidence="1">
    <location>
        <begin position="412"/>
        <end position="446"/>
    </location>
</feature>
<organism evidence="3 4">
    <name type="scientific">Paramecium octaurelia</name>
    <dbReference type="NCBI Taxonomy" id="43137"/>
    <lineage>
        <taxon>Eukaryota</taxon>
        <taxon>Sar</taxon>
        <taxon>Alveolata</taxon>
        <taxon>Ciliophora</taxon>
        <taxon>Intramacronucleata</taxon>
        <taxon>Oligohymenophorea</taxon>
        <taxon>Peniculida</taxon>
        <taxon>Parameciidae</taxon>
        <taxon>Paramecium</taxon>
    </lineage>
</organism>
<keyword evidence="4" id="KW-1185">Reference proteome</keyword>
<proteinExistence type="predicted"/>
<feature type="compositionally biased region" description="Low complexity" evidence="1">
    <location>
        <begin position="435"/>
        <end position="446"/>
    </location>
</feature>
<dbReference type="EMBL" id="CAJJDP010000008">
    <property type="protein sequence ID" value="CAD8138561.1"/>
    <property type="molecule type" value="Genomic_DNA"/>
</dbReference>
<dbReference type="OMA" id="HEGEQNI"/>
<dbReference type="InterPro" id="IPR008266">
    <property type="entry name" value="Tyr_kinase_AS"/>
</dbReference>
<dbReference type="OrthoDB" id="295842at2759"/>
<evidence type="ECO:0000259" key="2">
    <source>
        <dbReference type="PROSITE" id="PS50011"/>
    </source>
</evidence>
<reference evidence="3" key="1">
    <citation type="submission" date="2021-01" db="EMBL/GenBank/DDBJ databases">
        <authorList>
            <consortium name="Genoscope - CEA"/>
            <person name="William W."/>
        </authorList>
    </citation>
    <scope>NUCLEOTIDE SEQUENCE</scope>
</reference>
<name>A0A8S1SBZ7_PAROT</name>
<dbReference type="GO" id="GO:0004672">
    <property type="term" value="F:protein kinase activity"/>
    <property type="evidence" value="ECO:0007669"/>
    <property type="project" value="InterPro"/>
</dbReference>
<dbReference type="Pfam" id="PF00069">
    <property type="entry name" value="Pkinase"/>
    <property type="match status" value="1"/>
</dbReference>
<evidence type="ECO:0000256" key="1">
    <source>
        <dbReference type="SAM" id="MobiDB-lite"/>
    </source>
</evidence>
<dbReference type="PROSITE" id="PS00109">
    <property type="entry name" value="PROTEIN_KINASE_TYR"/>
    <property type="match status" value="1"/>
</dbReference>
<dbReference type="InterPro" id="IPR000719">
    <property type="entry name" value="Prot_kinase_dom"/>
</dbReference>
<evidence type="ECO:0000313" key="4">
    <source>
        <dbReference type="Proteomes" id="UP000683925"/>
    </source>
</evidence>